<evidence type="ECO:0008006" key="3">
    <source>
        <dbReference type="Google" id="ProtNLM"/>
    </source>
</evidence>
<name>A0A7X0LKF8_9BACT</name>
<proteinExistence type="predicted"/>
<comment type="caution">
    <text evidence="1">The sequence shown here is derived from an EMBL/GenBank/DDBJ whole genome shotgun (WGS) entry which is preliminary data.</text>
</comment>
<keyword evidence="2" id="KW-1185">Reference proteome</keyword>
<gene>
    <name evidence="1" type="ORF">HNQ40_001678</name>
</gene>
<reference evidence="1 2" key="1">
    <citation type="submission" date="2020-08" db="EMBL/GenBank/DDBJ databases">
        <title>Genomic Encyclopedia of Type Strains, Phase IV (KMG-IV): sequencing the most valuable type-strain genomes for metagenomic binning, comparative biology and taxonomic classification.</title>
        <authorList>
            <person name="Goeker M."/>
        </authorList>
    </citation>
    <scope>NUCLEOTIDE SEQUENCE [LARGE SCALE GENOMIC DNA]</scope>
    <source>
        <strain evidence="1 2">DSM 103725</strain>
    </source>
</reference>
<accession>A0A7X0LKF8</accession>
<evidence type="ECO:0000313" key="1">
    <source>
        <dbReference type="EMBL" id="MBB6429872.1"/>
    </source>
</evidence>
<evidence type="ECO:0000313" key="2">
    <source>
        <dbReference type="Proteomes" id="UP000541810"/>
    </source>
</evidence>
<dbReference type="RefSeq" id="WP_184677432.1">
    <property type="nucleotide sequence ID" value="NZ_JACHGY010000001.1"/>
</dbReference>
<organism evidence="1 2">
    <name type="scientific">Algisphaera agarilytica</name>
    <dbReference type="NCBI Taxonomy" id="1385975"/>
    <lineage>
        <taxon>Bacteria</taxon>
        <taxon>Pseudomonadati</taxon>
        <taxon>Planctomycetota</taxon>
        <taxon>Phycisphaerae</taxon>
        <taxon>Phycisphaerales</taxon>
        <taxon>Phycisphaeraceae</taxon>
        <taxon>Algisphaera</taxon>
    </lineage>
</organism>
<protein>
    <recommendedName>
        <fullName evidence="3">Cellobiose phosphorylase</fullName>
    </recommendedName>
</protein>
<dbReference type="Proteomes" id="UP000541810">
    <property type="component" value="Unassembled WGS sequence"/>
</dbReference>
<sequence>MSVAPNPTVASSIRPQTASGSLPEGFVTIDGVEMYRITDSDQMPAFLMSVVSDSDLWMFLSSRGGLTAGRVDPDHALFPYETDDILHKCHPYTGSATLIWVSRDGEEDVLWEPFNNHGSRPNVTRNLYKSVAGNRVIFEEVQHDLGLTFRYQWAGCDRFGFVRSARLTAHDSTGVTRVELLDGVLNLIPSGLTLAVMQQFSCLTNAYSRVEIDVDSRLTVYAMSSLLVDKAEPAEALRANVAWCRGLPEAKVVIDDDSVEQFREGQPLTMNQDLKGRRGAYLLHTPLALKPGESVDWDIVADVDRSQAQAEALRQEVLGTAELKQVIQRELAGADANLVANVASSDGLQCTGDRSTTAHHFANVLFNNMRGGVFADGYSLPGEDFVDFVESRNTKVAKRHAAILGEMTGSIDYQDLLAKAEATGDGDLSRLAMEYLPITFSRRHGDPSRPWNKFAIHLQNPDGSRILNYQGNWRDIFQNWESMCVSFPGYFESIVAKFVNASTADGFNPYRVMRSGIDWEAPEPDNPWASIGYWGDHQIIYLLKLLEHSKAFHPGKLETMLGQRQFTYADVPYRIASYAELCRDPHNTIAFDHALENAIGERVEALGADGKLLHDAHGKLVKVSLAEKLLVPALSKLSNLVVDGGIWMNTQRPEWNDANNALVGHGISMVTLCYLRRYAAFMADLLEQGEVSVELSAAVDAWLAGLSEVLSNHAGVLDAPALSDIERRTILDELGMAFEAYRTKVYHGSLGSPVSRSSADIVELLKLTLRYLDHSIDANRREEDGLYHSYNLLKLDGDVGSRQGTAGVDTLYPMLEGQVAVLSTGRLDAATSASLIESMYQSSLYRADQNTFLLYPDRPQPGYFAKNDVPAASAEAIALLKAMLDAGDTRIVERDVTGRVRFHSDFAKAGDMVEVLDGMAEDPQFGGLVESSRQAVLDLYEQVFNHRAFTGRSGAMYAYEGLGSIYWHMVSKLLLAAQESYQRAIAEGASAEEVQRLAEAYYGVRGGLSANKTAREYGAFPTDPYSHTPGHRGAQQPGMTGQVKEEVLTRLGELGVRIDAGQVTFSPSLLRGREFLGKETSWDMVGLNGETQQVTLPKGSLGFTYAQVPVVMHRGNGDALIRLQMADGTRVDLPGNALGSEHSAELFDRRGTISQIDVVLSADQITLD</sequence>
<dbReference type="EMBL" id="JACHGY010000001">
    <property type="protein sequence ID" value="MBB6429872.1"/>
    <property type="molecule type" value="Genomic_DNA"/>
</dbReference>
<dbReference type="AlphaFoldDB" id="A0A7X0LKF8"/>